<name>A0A2P5ETM5_TREOI</name>
<dbReference type="FunCoup" id="A0A2P5ETM5">
    <property type="interactions" value="82"/>
</dbReference>
<accession>A0A2P5ETM5</accession>
<dbReference type="PANTHER" id="PTHR13935">
    <property type="entry name" value="ACHAETE-SCUTE TRANSCRIPTION FACTOR-RELATED"/>
    <property type="match status" value="1"/>
</dbReference>
<evidence type="ECO:0000313" key="8">
    <source>
        <dbReference type="EMBL" id="PON88894.1"/>
    </source>
</evidence>
<comment type="caution">
    <text evidence="8">The sequence shown here is derived from an EMBL/GenBank/DDBJ whole genome shotgun (WGS) entry which is preliminary data.</text>
</comment>
<evidence type="ECO:0000313" key="9">
    <source>
        <dbReference type="Proteomes" id="UP000237000"/>
    </source>
</evidence>
<feature type="region of interest" description="Disordered" evidence="6">
    <location>
        <begin position="44"/>
        <end position="71"/>
    </location>
</feature>
<dbReference type="STRING" id="63057.A0A2P5ETM5"/>
<dbReference type="GO" id="GO:0000977">
    <property type="term" value="F:RNA polymerase II transcription regulatory region sequence-specific DNA binding"/>
    <property type="evidence" value="ECO:0007669"/>
    <property type="project" value="TreeGrafter"/>
</dbReference>
<proteinExistence type="predicted"/>
<organism evidence="8 9">
    <name type="scientific">Trema orientale</name>
    <name type="common">Charcoal tree</name>
    <name type="synonym">Celtis orientalis</name>
    <dbReference type="NCBI Taxonomy" id="63057"/>
    <lineage>
        <taxon>Eukaryota</taxon>
        <taxon>Viridiplantae</taxon>
        <taxon>Streptophyta</taxon>
        <taxon>Embryophyta</taxon>
        <taxon>Tracheophyta</taxon>
        <taxon>Spermatophyta</taxon>
        <taxon>Magnoliopsida</taxon>
        <taxon>eudicotyledons</taxon>
        <taxon>Gunneridae</taxon>
        <taxon>Pentapetalae</taxon>
        <taxon>rosids</taxon>
        <taxon>fabids</taxon>
        <taxon>Rosales</taxon>
        <taxon>Cannabaceae</taxon>
        <taxon>Trema</taxon>
    </lineage>
</organism>
<reference evidence="9" key="1">
    <citation type="submission" date="2016-06" db="EMBL/GenBank/DDBJ databases">
        <title>Parallel loss of symbiosis genes in relatives of nitrogen-fixing non-legume Parasponia.</title>
        <authorList>
            <person name="Van Velzen R."/>
            <person name="Holmer R."/>
            <person name="Bu F."/>
            <person name="Rutten L."/>
            <person name="Van Zeijl A."/>
            <person name="Liu W."/>
            <person name="Santuari L."/>
            <person name="Cao Q."/>
            <person name="Sharma T."/>
            <person name="Shen D."/>
            <person name="Roswanjaya Y."/>
            <person name="Wardhani T."/>
            <person name="Kalhor M.S."/>
            <person name="Jansen J."/>
            <person name="Van den Hoogen J."/>
            <person name="Gungor B."/>
            <person name="Hartog M."/>
            <person name="Hontelez J."/>
            <person name="Verver J."/>
            <person name="Yang W.-C."/>
            <person name="Schijlen E."/>
            <person name="Repin R."/>
            <person name="Schilthuizen M."/>
            <person name="Schranz E."/>
            <person name="Heidstra R."/>
            <person name="Miyata K."/>
            <person name="Fedorova E."/>
            <person name="Kohlen W."/>
            <person name="Bisseling T."/>
            <person name="Smit S."/>
            <person name="Geurts R."/>
        </authorList>
    </citation>
    <scope>NUCLEOTIDE SEQUENCE [LARGE SCALE GENOMIC DNA]</scope>
    <source>
        <strain evidence="9">cv. RG33-2</strain>
    </source>
</reference>
<keyword evidence="3" id="KW-0238">DNA-binding</keyword>
<dbReference type="SMART" id="SM00353">
    <property type="entry name" value="HLH"/>
    <property type="match status" value="1"/>
</dbReference>
<dbReference type="AlphaFoldDB" id="A0A2P5ETM5"/>
<dbReference type="InterPro" id="IPR015660">
    <property type="entry name" value="MASH1/Ascl1a-like"/>
</dbReference>
<dbReference type="Gene3D" id="4.10.280.10">
    <property type="entry name" value="Helix-loop-helix DNA-binding domain"/>
    <property type="match status" value="1"/>
</dbReference>
<dbReference type="SUPFAM" id="SSF47459">
    <property type="entry name" value="HLH, helix-loop-helix DNA-binding domain"/>
    <property type="match status" value="1"/>
</dbReference>
<feature type="domain" description="BHLH" evidence="7">
    <location>
        <begin position="79"/>
        <end position="131"/>
    </location>
</feature>
<evidence type="ECO:0000259" key="7">
    <source>
        <dbReference type="PROSITE" id="PS50888"/>
    </source>
</evidence>
<dbReference type="EMBL" id="JXTC01000100">
    <property type="protein sequence ID" value="PON88894.1"/>
    <property type="molecule type" value="Genomic_DNA"/>
</dbReference>
<evidence type="ECO:0000256" key="2">
    <source>
        <dbReference type="ARBA" id="ARBA00023015"/>
    </source>
</evidence>
<evidence type="ECO:0000256" key="1">
    <source>
        <dbReference type="ARBA" id="ARBA00004123"/>
    </source>
</evidence>
<evidence type="ECO:0000256" key="3">
    <source>
        <dbReference type="ARBA" id="ARBA00023125"/>
    </source>
</evidence>
<keyword evidence="4" id="KW-0804">Transcription</keyword>
<evidence type="ECO:0000256" key="5">
    <source>
        <dbReference type="ARBA" id="ARBA00023242"/>
    </source>
</evidence>
<dbReference type="GO" id="GO:0046983">
    <property type="term" value="F:protein dimerization activity"/>
    <property type="evidence" value="ECO:0007669"/>
    <property type="project" value="InterPro"/>
</dbReference>
<comment type="subcellular location">
    <subcellularLocation>
        <location evidence="1">Nucleus</location>
    </subcellularLocation>
</comment>
<gene>
    <name evidence="8" type="primary">TorBHLH53</name>
    <name evidence="8" type="ORF">TorRG33x02_152770</name>
</gene>
<dbReference type="FunFam" id="4.10.280.10:FF:000074">
    <property type="entry name" value="Transcription factor ORG2"/>
    <property type="match status" value="1"/>
</dbReference>
<evidence type="ECO:0000256" key="6">
    <source>
        <dbReference type="SAM" id="MobiDB-lite"/>
    </source>
</evidence>
<keyword evidence="2" id="KW-0805">Transcription regulation</keyword>
<dbReference type="InParanoid" id="A0A2P5ETM5"/>
<protein>
    <submittedName>
        <fullName evidence="8">Basic helix-loop-helix transcription factor</fullName>
    </submittedName>
</protein>
<dbReference type="PROSITE" id="PS50888">
    <property type="entry name" value="BHLH"/>
    <property type="match status" value="1"/>
</dbReference>
<dbReference type="OrthoDB" id="6106870at2759"/>
<dbReference type="PANTHER" id="PTHR13935:SF41">
    <property type="entry name" value="TRANSCRIPTION FACTOR ORG2-RELATED"/>
    <property type="match status" value="1"/>
</dbReference>
<evidence type="ECO:0000256" key="4">
    <source>
        <dbReference type="ARBA" id="ARBA00023163"/>
    </source>
</evidence>
<dbReference type="Proteomes" id="UP000237000">
    <property type="component" value="Unassembled WGS sequence"/>
</dbReference>
<dbReference type="GO" id="GO:0090575">
    <property type="term" value="C:RNA polymerase II transcription regulator complex"/>
    <property type="evidence" value="ECO:0007669"/>
    <property type="project" value="TreeGrafter"/>
</dbReference>
<dbReference type="GO" id="GO:0010106">
    <property type="term" value="P:cellular response to iron ion starvation"/>
    <property type="evidence" value="ECO:0007669"/>
    <property type="project" value="UniProtKB-ARBA"/>
</dbReference>
<dbReference type="GO" id="GO:0000981">
    <property type="term" value="F:DNA-binding transcription factor activity, RNA polymerase II-specific"/>
    <property type="evidence" value="ECO:0007669"/>
    <property type="project" value="TreeGrafter"/>
</dbReference>
<dbReference type="InterPro" id="IPR036638">
    <property type="entry name" value="HLH_DNA-bd_sf"/>
</dbReference>
<keyword evidence="9" id="KW-1185">Reference proteome</keyword>
<dbReference type="Pfam" id="PF00010">
    <property type="entry name" value="HLH"/>
    <property type="match status" value="1"/>
</dbReference>
<keyword evidence="5" id="KW-0539">Nucleus</keyword>
<dbReference type="InterPro" id="IPR011598">
    <property type="entry name" value="bHLH_dom"/>
</dbReference>
<dbReference type="CDD" id="cd18914">
    <property type="entry name" value="bHLH_AtORG2_like"/>
    <property type="match status" value="1"/>
</dbReference>
<sequence length="265" mass="30246">MLALSPPLFSTNIGWPLEDPIGHEEQNYFFRDIETTSDHQSLYLNFPTPPTSDQRPPSEFDHSATPSNYTTINSDLSMVKKLNHNASERDRRKKINHLYSSLRTLLPASDHMKKLSIPATVSRVLKYIPELQQQVEGLVRKREELLSKLNSTKQGINNQIHHQEINQIQTTARTSLSSVSASQLNDNEVAIQVSTYKVHKNQLSEMLHNLEEDGLSLLNASSFESFGGRVFHNLHLQVEGSYSMEYGTLENKLMSLYANKEELYF</sequence>